<evidence type="ECO:0000313" key="2">
    <source>
        <dbReference type="EMBL" id="NKY25833.1"/>
    </source>
</evidence>
<accession>A0A7X6L178</accession>
<dbReference type="EMBL" id="JAAXOS010000003">
    <property type="protein sequence ID" value="NKY25833.1"/>
    <property type="molecule type" value="Genomic_DNA"/>
</dbReference>
<sequence length="176" mass="19040">MEKVLTEFRQRTAARSYDEDRDPVPPDAAGSRGDDVEPCCRVFSSSEEVRDSDLAELGPTHPISADLVGRTVAGLAIVSQLLRNEAPVKGGRDSLCDPEVPTQLIVEWGISLAWADNPAVTYADEALIDNTLRTLASGASSIGIGSERVYQGDLVQLHHTLIDTIAALRAPLWRHP</sequence>
<reference evidence="2 3" key="1">
    <citation type="submission" date="2020-04" db="EMBL/GenBank/DDBJ databases">
        <title>MicrobeNet Type strains.</title>
        <authorList>
            <person name="Nicholson A.C."/>
        </authorList>
    </citation>
    <scope>NUCLEOTIDE SEQUENCE [LARGE SCALE GENOMIC DNA]</scope>
    <source>
        <strain evidence="2 3">DSM 44956</strain>
    </source>
</reference>
<gene>
    <name evidence="2" type="ORF">HGB38_06260</name>
</gene>
<evidence type="ECO:0000256" key="1">
    <source>
        <dbReference type="SAM" id="MobiDB-lite"/>
    </source>
</evidence>
<proteinExistence type="predicted"/>
<dbReference type="AlphaFoldDB" id="A0A7X6L178"/>
<protein>
    <submittedName>
        <fullName evidence="2">Uncharacterized protein</fullName>
    </submittedName>
</protein>
<comment type="caution">
    <text evidence="2">The sequence shown here is derived from an EMBL/GenBank/DDBJ whole genome shotgun (WGS) entry which is preliminary data.</text>
</comment>
<dbReference type="RefSeq" id="WP_062970050.1">
    <property type="nucleotide sequence ID" value="NZ_JAAXOS010000003.1"/>
</dbReference>
<name>A0A7X6L178_9NOCA</name>
<feature type="region of interest" description="Disordered" evidence="1">
    <location>
        <begin position="1"/>
        <end position="37"/>
    </location>
</feature>
<dbReference type="Proteomes" id="UP000540698">
    <property type="component" value="Unassembled WGS sequence"/>
</dbReference>
<feature type="compositionally biased region" description="Basic and acidic residues" evidence="1">
    <location>
        <begin position="1"/>
        <end position="24"/>
    </location>
</feature>
<evidence type="ECO:0000313" key="3">
    <source>
        <dbReference type="Proteomes" id="UP000540698"/>
    </source>
</evidence>
<organism evidence="2 3">
    <name type="scientific">Nocardia gamkensis</name>
    <dbReference type="NCBI Taxonomy" id="352869"/>
    <lineage>
        <taxon>Bacteria</taxon>
        <taxon>Bacillati</taxon>
        <taxon>Actinomycetota</taxon>
        <taxon>Actinomycetes</taxon>
        <taxon>Mycobacteriales</taxon>
        <taxon>Nocardiaceae</taxon>
        <taxon>Nocardia</taxon>
    </lineage>
</organism>
<keyword evidence="3" id="KW-1185">Reference proteome</keyword>